<feature type="transmembrane region" description="Helical" evidence="1">
    <location>
        <begin position="12"/>
        <end position="36"/>
    </location>
</feature>
<dbReference type="Proteomes" id="UP000585681">
    <property type="component" value="Unassembled WGS sequence"/>
</dbReference>
<dbReference type="Pfam" id="PF03929">
    <property type="entry name" value="PepSY_TM"/>
    <property type="match status" value="1"/>
</dbReference>
<dbReference type="InterPro" id="IPR005625">
    <property type="entry name" value="PepSY-ass_TM"/>
</dbReference>
<gene>
    <name evidence="2" type="ORF">GGR17_000435</name>
</gene>
<keyword evidence="3" id="KW-1185">Reference proteome</keyword>
<evidence type="ECO:0000256" key="1">
    <source>
        <dbReference type="SAM" id="Phobius"/>
    </source>
</evidence>
<feature type="transmembrane region" description="Helical" evidence="1">
    <location>
        <begin position="189"/>
        <end position="210"/>
    </location>
</feature>
<reference evidence="2" key="1">
    <citation type="submission" date="2020-08" db="EMBL/GenBank/DDBJ databases">
        <title>Genomic Encyclopedia of Type Strains, Phase IV (KMG-IV): sequencing the most valuable type-strain genomes for metagenomic binning, comparative biology and taxonomic classification.</title>
        <authorList>
            <person name="Goeker M."/>
        </authorList>
    </citation>
    <scope>NUCLEOTIDE SEQUENCE [LARGE SCALE GENOMIC DNA]</scope>
    <source>
        <strain evidence="2">DSM 105040</strain>
    </source>
</reference>
<keyword evidence="1" id="KW-0812">Transmembrane</keyword>
<evidence type="ECO:0000313" key="2">
    <source>
        <dbReference type="EMBL" id="MBB4020644.1"/>
    </source>
</evidence>
<dbReference type="EMBL" id="JACIEQ010000001">
    <property type="protein sequence ID" value="MBB4020644.1"/>
    <property type="molecule type" value="Genomic_DNA"/>
</dbReference>
<dbReference type="AlphaFoldDB" id="A0A840C4F8"/>
<organism evidence="2 3">
    <name type="scientific">Actibacterium naphthalenivorans</name>
    <dbReference type="NCBI Taxonomy" id="1614693"/>
    <lineage>
        <taxon>Bacteria</taxon>
        <taxon>Pseudomonadati</taxon>
        <taxon>Pseudomonadota</taxon>
        <taxon>Alphaproteobacteria</taxon>
        <taxon>Rhodobacterales</taxon>
        <taxon>Roseobacteraceae</taxon>
        <taxon>Actibacterium</taxon>
    </lineage>
</organism>
<proteinExistence type="predicted"/>
<accession>A0A840C4F8</accession>
<keyword evidence="1" id="KW-0472">Membrane</keyword>
<dbReference type="RefSeq" id="WP_162231806.1">
    <property type="nucleotide sequence ID" value="NZ_JACIEQ010000001.1"/>
</dbReference>
<evidence type="ECO:0000313" key="3">
    <source>
        <dbReference type="Proteomes" id="UP000585681"/>
    </source>
</evidence>
<sequence length="498" mass="54292">MRELRRIFLKLHTWLGLHVAILLGFVLITGSVLVMADEIEMVFHPRAWVSAPADEAAHASFAEIHDALKTAYPETAIMWVEKRPTAFLADRTFTRTAWGEEITIWTHPETAEVLDVTRTIGFRRILHGLHEDLLIPLAPARLFITALSVVVLTSVITGLVVYRRFWRGFFRLPARGADRRTWLGGLHRLIGLWTMPFLLIVGLSSAVFFARTLGLAHTGPKPAIASDRAGLLPDSADTAMIAAAEQAAMAALPDVAFEKMTMPYNARGGIVFEGRPRDALLVRDGETVSIDPSDFAVLGITHIEDRGGAARLEPLTKVFHYGTVGGTTTRLIWVVFGLASGGLVLTGALIYAARQRADTGAGRTIWRGLGLFRWAYLLLVLGMIAVVVLQYGPPGVKWAGIPPPVEAKDYVRLASKGNLRLGEDLPLRLTVSAPEVVSATVTPGPGTPRPLDLKPAGKNRAATFGLRGTPRDNSVEVELTLQSGEVKSFTYRLGNAIW</sequence>
<name>A0A840C4F8_9RHOB</name>
<feature type="transmembrane region" description="Helical" evidence="1">
    <location>
        <begin position="142"/>
        <end position="162"/>
    </location>
</feature>
<keyword evidence="1" id="KW-1133">Transmembrane helix</keyword>
<comment type="caution">
    <text evidence="2">The sequence shown here is derived from an EMBL/GenBank/DDBJ whole genome shotgun (WGS) entry which is preliminary data.</text>
</comment>
<protein>
    <submittedName>
        <fullName evidence="2">Putative iron-regulated membrane protein</fullName>
    </submittedName>
</protein>
<feature type="transmembrane region" description="Helical" evidence="1">
    <location>
        <begin position="331"/>
        <end position="353"/>
    </location>
</feature>
<dbReference type="PANTHER" id="PTHR34219">
    <property type="entry name" value="IRON-REGULATED INNER MEMBRANE PROTEIN-RELATED"/>
    <property type="match status" value="1"/>
</dbReference>
<dbReference type="PANTHER" id="PTHR34219:SF8">
    <property type="entry name" value="PEPSY DOMAIN-CONTAINING PROTEIN"/>
    <property type="match status" value="1"/>
</dbReference>
<feature type="transmembrane region" description="Helical" evidence="1">
    <location>
        <begin position="374"/>
        <end position="392"/>
    </location>
</feature>